<evidence type="ECO:0000313" key="3">
    <source>
        <dbReference type="Proteomes" id="UP001634007"/>
    </source>
</evidence>
<dbReference type="PANTHER" id="PTHR47123:SF6">
    <property type="entry name" value="F-BOX PROTEIN SKIP23-LIKE ISOFORM X1"/>
    <property type="match status" value="1"/>
</dbReference>
<evidence type="ECO:0000259" key="1">
    <source>
        <dbReference type="Pfam" id="PF03478"/>
    </source>
</evidence>
<dbReference type="Proteomes" id="UP001634007">
    <property type="component" value="Unassembled WGS sequence"/>
</dbReference>
<evidence type="ECO:0000313" key="2">
    <source>
        <dbReference type="EMBL" id="KAL3719045.1"/>
    </source>
</evidence>
<comment type="caution">
    <text evidence="2">The sequence shown here is derived from an EMBL/GenBank/DDBJ whole genome shotgun (WGS) entry which is preliminary data.</text>
</comment>
<sequence>MDVRFCSVCSSFHSSIRPPCRHALRFPFRIPRKPWSALFLKKSTVYTLETPGGAALSGRRGWLLKLEETELRHMQMLSLSSRRQITSLPRKFPEMLDSLQYRIVEICREYTLGYGRWGLDQKRWLDLYEVGLKAVMHPDCCVWAISLLEVHEGKVCAVDHLGSVSQVDSSFRLRSIWSSVPNGGLRKYLVVSSGDLYVVDRHEESFKRREFRAYRLDRQCGRWEEVSSLGDSAFFICKDCSFAVSVRELDGCKADCIYYADRSRP</sequence>
<dbReference type="EMBL" id="JBJKBG010000010">
    <property type="protein sequence ID" value="KAL3719045.1"/>
    <property type="molecule type" value="Genomic_DNA"/>
</dbReference>
<protein>
    <recommendedName>
        <fullName evidence="1">KIB1-4 beta-propeller domain-containing protein</fullName>
    </recommendedName>
</protein>
<dbReference type="PANTHER" id="PTHR47123">
    <property type="entry name" value="F-BOX PROTEIN SKIP23"/>
    <property type="match status" value="1"/>
</dbReference>
<accession>A0ABD3IVU9</accession>
<dbReference type="Pfam" id="PF03478">
    <property type="entry name" value="Beta-prop_KIB1-4"/>
    <property type="match status" value="1"/>
</dbReference>
<keyword evidence="3" id="KW-1185">Reference proteome</keyword>
<dbReference type="InterPro" id="IPR051304">
    <property type="entry name" value="SCF_F-box_domain"/>
</dbReference>
<reference evidence="2 3" key="1">
    <citation type="submission" date="2024-11" db="EMBL/GenBank/DDBJ databases">
        <title>Chromosome-level genome assembly of Eucalyptus globulus Labill. provides insights into its genome evolution.</title>
        <authorList>
            <person name="Li X."/>
        </authorList>
    </citation>
    <scope>NUCLEOTIDE SEQUENCE [LARGE SCALE GENOMIC DNA]</scope>
    <source>
        <strain evidence="2">CL2024</strain>
        <tissue evidence="2">Fresh tender leaves</tissue>
    </source>
</reference>
<feature type="domain" description="KIB1-4 beta-propeller" evidence="1">
    <location>
        <begin position="42"/>
        <end position="261"/>
    </location>
</feature>
<dbReference type="InterPro" id="IPR005174">
    <property type="entry name" value="KIB1-4_b-propeller"/>
</dbReference>
<gene>
    <name evidence="2" type="ORF">ACJRO7_004053</name>
</gene>
<organism evidence="2 3">
    <name type="scientific">Eucalyptus globulus</name>
    <name type="common">Tasmanian blue gum</name>
    <dbReference type="NCBI Taxonomy" id="34317"/>
    <lineage>
        <taxon>Eukaryota</taxon>
        <taxon>Viridiplantae</taxon>
        <taxon>Streptophyta</taxon>
        <taxon>Embryophyta</taxon>
        <taxon>Tracheophyta</taxon>
        <taxon>Spermatophyta</taxon>
        <taxon>Magnoliopsida</taxon>
        <taxon>eudicotyledons</taxon>
        <taxon>Gunneridae</taxon>
        <taxon>Pentapetalae</taxon>
        <taxon>rosids</taxon>
        <taxon>malvids</taxon>
        <taxon>Myrtales</taxon>
        <taxon>Myrtaceae</taxon>
        <taxon>Myrtoideae</taxon>
        <taxon>Eucalypteae</taxon>
        <taxon>Eucalyptus</taxon>
    </lineage>
</organism>
<name>A0ABD3IVU9_EUCGL</name>
<dbReference type="AlphaFoldDB" id="A0ABD3IVU9"/>
<proteinExistence type="predicted"/>